<organism evidence="1 2">
    <name type="scientific">Cardiocondyla obscurior</name>
    <dbReference type="NCBI Taxonomy" id="286306"/>
    <lineage>
        <taxon>Eukaryota</taxon>
        <taxon>Metazoa</taxon>
        <taxon>Ecdysozoa</taxon>
        <taxon>Arthropoda</taxon>
        <taxon>Hexapoda</taxon>
        <taxon>Insecta</taxon>
        <taxon>Pterygota</taxon>
        <taxon>Neoptera</taxon>
        <taxon>Endopterygota</taxon>
        <taxon>Hymenoptera</taxon>
        <taxon>Apocrita</taxon>
        <taxon>Aculeata</taxon>
        <taxon>Formicoidea</taxon>
        <taxon>Formicidae</taxon>
        <taxon>Myrmicinae</taxon>
        <taxon>Cardiocondyla</taxon>
    </lineage>
</organism>
<evidence type="ECO:0000313" key="1">
    <source>
        <dbReference type="EMBL" id="KAL0119597.1"/>
    </source>
</evidence>
<reference evidence="1 2" key="1">
    <citation type="submission" date="2023-03" db="EMBL/GenBank/DDBJ databases">
        <title>High recombination rates correlate with genetic variation in Cardiocondyla obscurior ants.</title>
        <authorList>
            <person name="Errbii M."/>
        </authorList>
    </citation>
    <scope>NUCLEOTIDE SEQUENCE [LARGE SCALE GENOMIC DNA]</scope>
    <source>
        <strain evidence="1">Alpha-2009</strain>
        <tissue evidence="1">Whole body</tissue>
    </source>
</reference>
<proteinExistence type="predicted"/>
<comment type="caution">
    <text evidence="1">The sequence shown here is derived from an EMBL/GenBank/DDBJ whole genome shotgun (WGS) entry which is preliminary data.</text>
</comment>
<dbReference type="AlphaFoldDB" id="A0AAW2FWE7"/>
<protein>
    <submittedName>
        <fullName evidence="1">Uncharacterized protein</fullName>
    </submittedName>
</protein>
<sequence>MITFCQTDENVIYYRHYYVRLNFNRRTIWRSLKKFKARISIQKNSISRKTLSISINTLYFFFQHSVVYQNAR</sequence>
<gene>
    <name evidence="1" type="ORF">PUN28_007797</name>
</gene>
<keyword evidence="2" id="KW-1185">Reference proteome</keyword>
<name>A0AAW2FWE7_9HYME</name>
<evidence type="ECO:0000313" key="2">
    <source>
        <dbReference type="Proteomes" id="UP001430953"/>
    </source>
</evidence>
<dbReference type="EMBL" id="JADYXP020000007">
    <property type="protein sequence ID" value="KAL0119597.1"/>
    <property type="molecule type" value="Genomic_DNA"/>
</dbReference>
<dbReference type="Proteomes" id="UP001430953">
    <property type="component" value="Unassembled WGS sequence"/>
</dbReference>
<accession>A0AAW2FWE7</accession>